<protein>
    <submittedName>
        <fullName evidence="8">LuxR family two component transcriptional regulator</fullName>
    </submittedName>
</protein>
<dbReference type="PRINTS" id="PR00038">
    <property type="entry name" value="HTHLUXR"/>
</dbReference>
<dbReference type="InterPro" id="IPR039420">
    <property type="entry name" value="WalR-like"/>
</dbReference>
<organism evidence="8 9">
    <name type="scientific">Propioniferax innocua</name>
    <dbReference type="NCBI Taxonomy" id="1753"/>
    <lineage>
        <taxon>Bacteria</taxon>
        <taxon>Bacillati</taxon>
        <taxon>Actinomycetota</taxon>
        <taxon>Actinomycetes</taxon>
        <taxon>Propionibacteriales</taxon>
        <taxon>Propionibacteriaceae</taxon>
        <taxon>Propioniferax</taxon>
    </lineage>
</organism>
<accession>A0A542ZPT3</accession>
<evidence type="ECO:0000256" key="1">
    <source>
        <dbReference type="ARBA" id="ARBA00022553"/>
    </source>
</evidence>
<dbReference type="PROSITE" id="PS50110">
    <property type="entry name" value="RESPONSE_REGULATORY"/>
    <property type="match status" value="1"/>
</dbReference>
<evidence type="ECO:0000256" key="5">
    <source>
        <dbReference type="PROSITE-ProRule" id="PRU00169"/>
    </source>
</evidence>
<dbReference type="AlphaFoldDB" id="A0A542ZPT3"/>
<dbReference type="PANTHER" id="PTHR43214:SF24">
    <property type="entry name" value="TRANSCRIPTIONAL REGULATORY PROTEIN NARL-RELATED"/>
    <property type="match status" value="1"/>
</dbReference>
<keyword evidence="3" id="KW-0238">DNA-binding</keyword>
<dbReference type="PROSITE" id="PS50043">
    <property type="entry name" value="HTH_LUXR_2"/>
    <property type="match status" value="1"/>
</dbReference>
<dbReference type="InterPro" id="IPR000792">
    <property type="entry name" value="Tscrpt_reg_LuxR_C"/>
</dbReference>
<feature type="modified residue" description="4-aspartylphosphate" evidence="5">
    <location>
        <position position="54"/>
    </location>
</feature>
<reference evidence="8 9" key="1">
    <citation type="submission" date="2019-06" db="EMBL/GenBank/DDBJ databases">
        <title>Sequencing the genomes of 1000 actinobacteria strains.</title>
        <authorList>
            <person name="Klenk H.-P."/>
        </authorList>
    </citation>
    <scope>NUCLEOTIDE SEQUENCE [LARGE SCALE GENOMIC DNA]</scope>
    <source>
        <strain evidence="8 9">DSM 8251</strain>
    </source>
</reference>
<dbReference type="Proteomes" id="UP000316196">
    <property type="component" value="Unassembled WGS sequence"/>
</dbReference>
<dbReference type="InterPro" id="IPR016032">
    <property type="entry name" value="Sig_transdc_resp-reg_C-effctor"/>
</dbReference>
<dbReference type="CDD" id="cd17535">
    <property type="entry name" value="REC_NarL-like"/>
    <property type="match status" value="1"/>
</dbReference>
<dbReference type="EMBL" id="VFOR01000001">
    <property type="protein sequence ID" value="TQL62337.1"/>
    <property type="molecule type" value="Genomic_DNA"/>
</dbReference>
<dbReference type="RefSeq" id="WP_142092202.1">
    <property type="nucleotide sequence ID" value="NZ_BAAAMD010000003.1"/>
</dbReference>
<proteinExistence type="predicted"/>
<evidence type="ECO:0000259" key="7">
    <source>
        <dbReference type="PROSITE" id="PS50110"/>
    </source>
</evidence>
<evidence type="ECO:0000256" key="2">
    <source>
        <dbReference type="ARBA" id="ARBA00023015"/>
    </source>
</evidence>
<sequence length="208" mass="22168">MIRVAIADDHPLVRDGIAAILTRDEEIEVVLEASSGPELVTLLPRHSPDVVLCDLRMPGGDGVEAIRAIRSGSAGPEHVTVKILVLTTYDTDHDIRSALAAGADGYLLKDAPRAELIRAVHDLAAGRPVLSPAALRALSSPDAAAERLTPREIAVVNELARGGTNRTAAARMHVSETTFKTHLAHIYTKLGVSDRAAAVRVAYEKGWI</sequence>
<comment type="caution">
    <text evidence="8">The sequence shown here is derived from an EMBL/GenBank/DDBJ whole genome shotgun (WGS) entry which is preliminary data.</text>
</comment>
<dbReference type="InterPro" id="IPR058245">
    <property type="entry name" value="NreC/VraR/RcsB-like_REC"/>
</dbReference>
<gene>
    <name evidence="8" type="ORF">FB460_0109</name>
</gene>
<keyword evidence="1 5" id="KW-0597">Phosphoprotein</keyword>
<dbReference type="GO" id="GO:0000160">
    <property type="term" value="P:phosphorelay signal transduction system"/>
    <property type="evidence" value="ECO:0007669"/>
    <property type="project" value="InterPro"/>
</dbReference>
<dbReference type="SUPFAM" id="SSF52172">
    <property type="entry name" value="CheY-like"/>
    <property type="match status" value="1"/>
</dbReference>
<evidence type="ECO:0000313" key="9">
    <source>
        <dbReference type="Proteomes" id="UP000316196"/>
    </source>
</evidence>
<dbReference type="GO" id="GO:0006355">
    <property type="term" value="P:regulation of DNA-templated transcription"/>
    <property type="evidence" value="ECO:0007669"/>
    <property type="project" value="InterPro"/>
</dbReference>
<dbReference type="InterPro" id="IPR011006">
    <property type="entry name" value="CheY-like_superfamily"/>
</dbReference>
<keyword evidence="2" id="KW-0805">Transcription regulation</keyword>
<dbReference type="GO" id="GO:0003677">
    <property type="term" value="F:DNA binding"/>
    <property type="evidence" value="ECO:0007669"/>
    <property type="project" value="UniProtKB-KW"/>
</dbReference>
<dbReference type="Pfam" id="PF00072">
    <property type="entry name" value="Response_reg"/>
    <property type="match status" value="1"/>
</dbReference>
<dbReference type="InterPro" id="IPR001789">
    <property type="entry name" value="Sig_transdc_resp-reg_receiver"/>
</dbReference>
<evidence type="ECO:0000256" key="4">
    <source>
        <dbReference type="ARBA" id="ARBA00023163"/>
    </source>
</evidence>
<dbReference type="CDD" id="cd06170">
    <property type="entry name" value="LuxR_C_like"/>
    <property type="match status" value="1"/>
</dbReference>
<dbReference type="PANTHER" id="PTHR43214">
    <property type="entry name" value="TWO-COMPONENT RESPONSE REGULATOR"/>
    <property type="match status" value="1"/>
</dbReference>
<keyword evidence="4" id="KW-0804">Transcription</keyword>
<dbReference type="SMART" id="SM00448">
    <property type="entry name" value="REC"/>
    <property type="match status" value="1"/>
</dbReference>
<dbReference type="SMART" id="SM00421">
    <property type="entry name" value="HTH_LUXR"/>
    <property type="match status" value="1"/>
</dbReference>
<dbReference type="Pfam" id="PF00196">
    <property type="entry name" value="GerE"/>
    <property type="match status" value="1"/>
</dbReference>
<evidence type="ECO:0000259" key="6">
    <source>
        <dbReference type="PROSITE" id="PS50043"/>
    </source>
</evidence>
<dbReference type="SUPFAM" id="SSF46894">
    <property type="entry name" value="C-terminal effector domain of the bipartite response regulators"/>
    <property type="match status" value="1"/>
</dbReference>
<dbReference type="Gene3D" id="3.40.50.2300">
    <property type="match status" value="1"/>
</dbReference>
<evidence type="ECO:0000256" key="3">
    <source>
        <dbReference type="ARBA" id="ARBA00023125"/>
    </source>
</evidence>
<keyword evidence="9" id="KW-1185">Reference proteome</keyword>
<dbReference type="OrthoDB" id="9808843at2"/>
<feature type="domain" description="Response regulatory" evidence="7">
    <location>
        <begin position="3"/>
        <end position="124"/>
    </location>
</feature>
<evidence type="ECO:0000313" key="8">
    <source>
        <dbReference type="EMBL" id="TQL62337.1"/>
    </source>
</evidence>
<feature type="domain" description="HTH luxR-type" evidence="6">
    <location>
        <begin position="141"/>
        <end position="206"/>
    </location>
</feature>
<name>A0A542ZPT3_9ACTN</name>